<dbReference type="SUPFAM" id="SSF51735">
    <property type="entry name" value="NAD(P)-binding Rossmann-fold domains"/>
    <property type="match status" value="1"/>
</dbReference>
<evidence type="ECO:0000313" key="7">
    <source>
        <dbReference type="EMBL" id="OXA36999.1"/>
    </source>
</evidence>
<dbReference type="Gene3D" id="3.40.50.300">
    <property type="entry name" value="P-loop containing nucleotide triphosphate hydrolases"/>
    <property type="match status" value="1"/>
</dbReference>
<dbReference type="PROSITE" id="PS01036">
    <property type="entry name" value="HSP70_3"/>
    <property type="match status" value="1"/>
</dbReference>
<gene>
    <name evidence="7" type="ORF">Fcan01_28242</name>
</gene>
<dbReference type="FunFam" id="3.30.30.30:FF:000001">
    <property type="entry name" value="heat shock 70 kDa protein-like"/>
    <property type="match status" value="1"/>
</dbReference>
<comment type="caution">
    <text evidence="7">The sequence shown here is derived from an EMBL/GenBank/DDBJ whole genome shotgun (WGS) entry which is preliminary data.</text>
</comment>
<dbReference type="PROSITE" id="PS00297">
    <property type="entry name" value="HSP70_1"/>
    <property type="match status" value="1"/>
</dbReference>
<dbReference type="PROSITE" id="PS51715">
    <property type="entry name" value="G_GB1_RHD3"/>
    <property type="match status" value="1"/>
</dbReference>
<organism evidence="7 8">
    <name type="scientific">Folsomia candida</name>
    <name type="common">Springtail</name>
    <dbReference type="NCBI Taxonomy" id="158441"/>
    <lineage>
        <taxon>Eukaryota</taxon>
        <taxon>Metazoa</taxon>
        <taxon>Ecdysozoa</taxon>
        <taxon>Arthropoda</taxon>
        <taxon>Hexapoda</taxon>
        <taxon>Collembola</taxon>
        <taxon>Entomobryomorpha</taxon>
        <taxon>Isotomoidea</taxon>
        <taxon>Isotomidae</taxon>
        <taxon>Proisotominae</taxon>
        <taxon>Folsomia</taxon>
    </lineage>
</organism>
<dbReference type="Pfam" id="PF00012">
    <property type="entry name" value="HSP70"/>
    <property type="match status" value="2"/>
</dbReference>
<evidence type="ECO:0000313" key="8">
    <source>
        <dbReference type="Proteomes" id="UP000198287"/>
    </source>
</evidence>
<evidence type="ECO:0000256" key="1">
    <source>
        <dbReference type="ARBA" id="ARBA00007381"/>
    </source>
</evidence>
<dbReference type="InterPro" id="IPR036291">
    <property type="entry name" value="NAD(P)-bd_dom_sf"/>
</dbReference>
<comment type="similarity">
    <text evidence="5">Belongs to the TRAFAC class dynamin-like GTPase superfamily. GB1/RHD3 GTPase family.</text>
</comment>
<keyword evidence="8" id="KW-1185">Reference proteome</keyword>
<evidence type="ECO:0000256" key="3">
    <source>
        <dbReference type="ARBA" id="ARBA00022840"/>
    </source>
</evidence>
<dbReference type="FunFam" id="3.30.420.40:FF:000545">
    <property type="entry name" value="Endoplasmic reticulum chaperone BiP"/>
    <property type="match status" value="1"/>
</dbReference>
<keyword evidence="3" id="KW-0067">ATP-binding</keyword>
<dbReference type="GO" id="GO:0140662">
    <property type="term" value="F:ATP-dependent protein folding chaperone"/>
    <property type="evidence" value="ECO:0007669"/>
    <property type="project" value="InterPro"/>
</dbReference>
<dbReference type="STRING" id="158441.A0A226CVQ7"/>
<dbReference type="InterPro" id="IPR013126">
    <property type="entry name" value="Hsp_70_fam"/>
</dbReference>
<dbReference type="SUPFAM" id="SSF53067">
    <property type="entry name" value="Actin-like ATPase domain"/>
    <property type="match status" value="2"/>
</dbReference>
<accession>A0A226CVQ7</accession>
<feature type="non-terminal residue" evidence="7">
    <location>
        <position position="1"/>
    </location>
</feature>
<dbReference type="OrthoDB" id="434160at2759"/>
<dbReference type="CDD" id="cd24028">
    <property type="entry name" value="ASKHA_NBD_HSP70_HSPA1-like"/>
    <property type="match status" value="1"/>
</dbReference>
<dbReference type="Gene3D" id="3.30.420.40">
    <property type="match status" value="3"/>
</dbReference>
<reference evidence="7 8" key="1">
    <citation type="submission" date="2015-12" db="EMBL/GenBank/DDBJ databases">
        <title>The genome of Folsomia candida.</title>
        <authorList>
            <person name="Faddeeva A."/>
            <person name="Derks M.F."/>
            <person name="Anvar Y."/>
            <person name="Smit S."/>
            <person name="Van Straalen N."/>
            <person name="Roelofs D."/>
        </authorList>
    </citation>
    <scope>NUCLEOTIDE SEQUENCE [LARGE SCALE GENOMIC DNA]</scope>
    <source>
        <strain evidence="7 8">VU population</strain>
        <tissue evidence="7">Whole body</tissue>
    </source>
</reference>
<dbReference type="SUPFAM" id="SSF48340">
    <property type="entry name" value="Interferon-induced guanylate-binding protein 1 (GBP1), C-terminal domain"/>
    <property type="match status" value="1"/>
</dbReference>
<keyword evidence="4" id="KW-0342">GTP-binding</keyword>
<keyword evidence="2" id="KW-0547">Nucleotide-binding</keyword>
<dbReference type="GO" id="GO:0005524">
    <property type="term" value="F:ATP binding"/>
    <property type="evidence" value="ECO:0007669"/>
    <property type="project" value="UniProtKB-KW"/>
</dbReference>
<dbReference type="InterPro" id="IPR036543">
    <property type="entry name" value="Guanylate-bd_C_sf"/>
</dbReference>
<dbReference type="Proteomes" id="UP000198287">
    <property type="component" value="Unassembled WGS sequence"/>
</dbReference>
<dbReference type="InterPro" id="IPR002347">
    <property type="entry name" value="SDR_fam"/>
</dbReference>
<dbReference type="InterPro" id="IPR018181">
    <property type="entry name" value="Heat_shock_70_CS"/>
</dbReference>
<dbReference type="InterPro" id="IPR027417">
    <property type="entry name" value="P-loop_NTPase"/>
</dbReference>
<dbReference type="SUPFAM" id="SSF52540">
    <property type="entry name" value="P-loop containing nucleoside triphosphate hydrolases"/>
    <property type="match status" value="1"/>
</dbReference>
<evidence type="ECO:0000256" key="5">
    <source>
        <dbReference type="PROSITE-ProRule" id="PRU01052"/>
    </source>
</evidence>
<dbReference type="EMBL" id="LNIX01000067">
    <property type="protein sequence ID" value="OXA36999.1"/>
    <property type="molecule type" value="Genomic_DNA"/>
</dbReference>
<dbReference type="FunFam" id="3.90.640.10:FF:000003">
    <property type="entry name" value="Molecular chaperone DnaK"/>
    <property type="match status" value="1"/>
</dbReference>
<dbReference type="PRINTS" id="PR00301">
    <property type="entry name" value="HEATSHOCK70"/>
</dbReference>
<comment type="similarity">
    <text evidence="1">Belongs to the heat shock protein 70 family.</text>
</comment>
<dbReference type="GO" id="GO:0005525">
    <property type="term" value="F:GTP binding"/>
    <property type="evidence" value="ECO:0007669"/>
    <property type="project" value="UniProtKB-KW"/>
</dbReference>
<dbReference type="Gene3D" id="3.90.640.10">
    <property type="entry name" value="Actin, Chain A, domain 4"/>
    <property type="match status" value="1"/>
</dbReference>
<feature type="domain" description="GB1/RHD3-type G" evidence="6">
    <location>
        <begin position="1"/>
        <end position="217"/>
    </location>
</feature>
<proteinExistence type="inferred from homology"/>
<dbReference type="GO" id="GO:0003924">
    <property type="term" value="F:GTPase activity"/>
    <property type="evidence" value="ECO:0007669"/>
    <property type="project" value="InterPro"/>
</dbReference>
<dbReference type="InterPro" id="IPR030386">
    <property type="entry name" value="G_GB1_RHD3_dom"/>
</dbReference>
<dbReference type="Pfam" id="PF02263">
    <property type="entry name" value="GBP"/>
    <property type="match status" value="1"/>
</dbReference>
<dbReference type="Pfam" id="PF00106">
    <property type="entry name" value="adh_short"/>
    <property type="match status" value="1"/>
</dbReference>
<evidence type="ECO:0000259" key="6">
    <source>
        <dbReference type="PROSITE" id="PS51715"/>
    </source>
</evidence>
<dbReference type="Gene3D" id="3.40.50.720">
    <property type="entry name" value="NAD(P)-binding Rossmann-like Domain"/>
    <property type="match status" value="1"/>
</dbReference>
<dbReference type="InterPro" id="IPR015894">
    <property type="entry name" value="Guanylate-bd_N"/>
</dbReference>
<evidence type="ECO:0000256" key="2">
    <source>
        <dbReference type="ARBA" id="ARBA00022741"/>
    </source>
</evidence>
<dbReference type="PANTHER" id="PTHR19375">
    <property type="entry name" value="HEAT SHOCK PROTEIN 70KDA"/>
    <property type="match status" value="1"/>
</dbReference>
<dbReference type="GO" id="GO:0006950">
    <property type="term" value="P:response to stress"/>
    <property type="evidence" value="ECO:0007669"/>
    <property type="project" value="UniProtKB-ARBA"/>
</dbReference>
<sequence length="1689" mass="192210">FSSFFVGLFDKWTGPREWNGLAGFSLLTSSCLIYNTVNSLKENILQLFSTFCQTTGLPFSGSNDNSEDIQVKPFQKLVFLIRDWGFPDTFDYGTETGQLYISRRLSSDPHQSDAPSKQSLHARKLINGSFQEINCGLLQSPGELAKLQNFQGRFDQLDRRFASKLRQFIQDLIILGGIPTKTRIFSSNEQMLPEEFVALIQFYVKAYNSNQIISPANIMEINILSSNEAAVQISMNYYSSEMSTNDLQKIYGLTQLSDIHSQLEEKAICKFKEFKKFGLPEQHCKFEAILKGKLKAAFTMIKRNYEQGESSKFAENNIKAKHEFIQKLETIMQLINLENPGQHIMELEDKTIQLFQATMQASNINLESERYQDFEQFIQAEGQEAKEKCRTIQTQADAYLQDAENHFQNKIYAKFTNYRQAVSDQIPADIFDQIRVNAKNEVAKLLVSDLRHLQVDKDSIGLIMEKFDNSATKKLDIFRTDMEKHNSEMHKIIESMLTTYKNDMENVIANNFFAKDRKFNHNLSDEIRIWHFDEKEKKINILEQASNSSSMKTRTKLRLLLTSKMESYLKSRLSNLDELQSKITQHVKLGNELFTNDIQGKLKSIDLNFVNASSQLDTTSIIQAHSEDLKLRLIQEIKKHLILPEPGIDNIILQIKQEWSSLADNLIKAKLQLLTQQESECNNAIEETRNLFFQNIQRYSTLEEFQKQKDEEIAQAMTCFSKFSKTLNSNDKRNAENNLFKLIERTAIEVTNNLTISSNAKTQVLEKIIENLVQEFLSNLDRQFPTKDSNNKTILYIKSEIDKFCTIQFAIASSALASQGNDCQASARADCKLELEKEFESLRNDKVIINTNNKRAFDELFKSCMDQVIKSIIPQFSCDENGSNLSENCNEIIILEVIKLINLGPYVIDENVVRPKILDYLTQNKQNIAQIFPSGMVYTPQSPAQFANIAGPSTRINSELAPIPQTVHNKEEPKISADKEIESIIVEYDSLVAKQDYQAIDFKFLSTKRQELCDAFATKLNSNGIAIGSWVEELKQALTKRQDEFEEAVRKLARQKFIDEDHAKTAYEFYKTEIEKHRSNCESSQFLTPKDLNGFHTSARNVTKAKFHDLTNEHATQLESLIEDYFQNLCLEQAENSALEPAIGIDLGTTFSCFTIFWEGQMTVIPNFGKRTTPSYVAFKPDGTQLVGEEAKNQAFIDPANTIFDGKRLIGRQFDDQYVQEDMKQWPFKVVQELGKPKIEVYGTTPCLFRMDDKDGQRQATRDAGAMADLNVIRIINEPTAAAFAYNLDRQNLHKTRNILIYDFGGGTFDIAILNLTRNQIRTLVVNGDSHLGGEDFDSSIVSYCIEQFKALHDIDLMEGRDDNQDPVLHAKVQRRIRRLRHVCEQSKIELSQSNLTHISLGRIYEDLDLELDLTRLEFENLNEHLFTKSINLVNKSLQEANLSKDQIDEIVLVGGSTRIPKIQELLTTYFGKPLSSAVNPDEAVACGAALQAAILTGNLGEQMKSKKLNLTHVQRALVEMRVLPLTPWESSYWTARCRSTNEVKVAGKTVIVTGASDGIGKVTAEEFATRGARVILACRNVQKAEKVVENIRSRTRNGELIIMHLNLSSLSSVRKFAAEFIQKYPNTLSILVNNAGILNPPGIRNVTEDGFEETFGVNHLAHFLLTDLLLPELKKLEPKIPPNQVALS</sequence>
<evidence type="ECO:0000256" key="4">
    <source>
        <dbReference type="ARBA" id="ARBA00023134"/>
    </source>
</evidence>
<name>A0A226CVQ7_FOLCA</name>
<protein>
    <submittedName>
        <fullName evidence="7">Luminal-binding protein 5</fullName>
    </submittedName>
</protein>
<dbReference type="InterPro" id="IPR043129">
    <property type="entry name" value="ATPase_NBD"/>
</dbReference>